<dbReference type="SUPFAM" id="SSF46785">
    <property type="entry name" value="Winged helix' DNA-binding domain"/>
    <property type="match status" value="1"/>
</dbReference>
<dbReference type="Gene3D" id="1.10.10.10">
    <property type="entry name" value="Winged helix-like DNA-binding domain superfamily/Winged helix DNA-binding domain"/>
    <property type="match status" value="1"/>
</dbReference>
<feature type="region of interest" description="Disordered" evidence="1">
    <location>
        <begin position="240"/>
        <end position="280"/>
    </location>
</feature>
<protein>
    <submittedName>
        <fullName evidence="2">Helix-turn-helix domain-containing protein</fullName>
    </submittedName>
</protein>
<evidence type="ECO:0000313" key="2">
    <source>
        <dbReference type="EMBL" id="MCG7323018.1"/>
    </source>
</evidence>
<gene>
    <name evidence="2" type="ORF">MHL29_14125</name>
</gene>
<dbReference type="RefSeq" id="WP_019286580.1">
    <property type="nucleotide sequence ID" value="NZ_DAMCTM010000001.1"/>
</dbReference>
<sequence length="280" mass="29968">MPKDREALLSSAVRRSITDLVAADPDRWTASRLAEELDLHVTTVRFHLDQLEQAGVLESGVERRDRPGRPSKVYRRRAEAVPVNTAAYVVLADVLAETLGGDEDARVEAATRAGEAWSRHHLDHVAPEGSQGEVPVRELLDVLARWGYPRETVTVEGDPAGRCQATLTHCPMKAAAVRHPDVVCAIHLGLVRGSLEGLGVQDPAVRVTPMVAPDVCTVEMSGALHAGEQVAEGLDLAHVRRRPEAASADATTSDVTSPDAPSPDATEGRSTSDRPSEATS</sequence>
<accession>A0ABS9Q561</accession>
<reference evidence="2 3" key="1">
    <citation type="submission" date="2022-02" db="EMBL/GenBank/DDBJ databases">
        <title>Uncovering new skin microbiome diversity through culturing and metagenomics.</title>
        <authorList>
            <person name="Conlan S."/>
            <person name="Deming C."/>
            <person name="Nisc Comparative Sequencing Program N."/>
            <person name="Segre J.A."/>
        </authorList>
    </citation>
    <scope>NUCLEOTIDE SEQUENCE [LARGE SCALE GENOMIC DNA]</scope>
    <source>
        <strain evidence="2 3">ACRQZ</strain>
    </source>
</reference>
<dbReference type="EMBL" id="JAKRCV010000054">
    <property type="protein sequence ID" value="MCG7323018.1"/>
    <property type="molecule type" value="Genomic_DNA"/>
</dbReference>
<feature type="compositionally biased region" description="Basic and acidic residues" evidence="1">
    <location>
        <begin position="266"/>
        <end position="280"/>
    </location>
</feature>
<organism evidence="2 3">
    <name type="scientific">Arsenicicoccus bolidensis</name>
    <dbReference type="NCBI Taxonomy" id="229480"/>
    <lineage>
        <taxon>Bacteria</taxon>
        <taxon>Bacillati</taxon>
        <taxon>Actinomycetota</taxon>
        <taxon>Actinomycetes</taxon>
        <taxon>Micrococcales</taxon>
        <taxon>Intrasporangiaceae</taxon>
        <taxon>Arsenicicoccus</taxon>
    </lineage>
</organism>
<evidence type="ECO:0000256" key="1">
    <source>
        <dbReference type="SAM" id="MobiDB-lite"/>
    </source>
</evidence>
<dbReference type="InterPro" id="IPR036390">
    <property type="entry name" value="WH_DNA-bd_sf"/>
</dbReference>
<feature type="compositionally biased region" description="Low complexity" evidence="1">
    <location>
        <begin position="245"/>
        <end position="259"/>
    </location>
</feature>
<dbReference type="CDD" id="cd00090">
    <property type="entry name" value="HTH_ARSR"/>
    <property type="match status" value="1"/>
</dbReference>
<keyword evidence="3" id="KW-1185">Reference proteome</keyword>
<dbReference type="InterPro" id="IPR036388">
    <property type="entry name" value="WH-like_DNA-bd_sf"/>
</dbReference>
<proteinExistence type="predicted"/>
<evidence type="ECO:0000313" key="3">
    <source>
        <dbReference type="Proteomes" id="UP001521931"/>
    </source>
</evidence>
<name>A0ABS9Q561_9MICO</name>
<comment type="caution">
    <text evidence="2">The sequence shown here is derived from an EMBL/GenBank/DDBJ whole genome shotgun (WGS) entry which is preliminary data.</text>
</comment>
<dbReference type="InterPro" id="IPR011991">
    <property type="entry name" value="ArsR-like_HTH"/>
</dbReference>
<dbReference type="Pfam" id="PF12840">
    <property type="entry name" value="HTH_20"/>
    <property type="match status" value="1"/>
</dbReference>
<dbReference type="Proteomes" id="UP001521931">
    <property type="component" value="Unassembled WGS sequence"/>
</dbReference>